<name>A0A484K277_9ASTE</name>
<keyword evidence="2" id="KW-1185">Reference proteome</keyword>
<dbReference type="EMBL" id="OOIL02000001">
    <property type="protein sequence ID" value="VFQ58748.1"/>
    <property type="molecule type" value="Genomic_DNA"/>
</dbReference>
<organism evidence="1 2">
    <name type="scientific">Cuscuta campestris</name>
    <dbReference type="NCBI Taxonomy" id="132261"/>
    <lineage>
        <taxon>Eukaryota</taxon>
        <taxon>Viridiplantae</taxon>
        <taxon>Streptophyta</taxon>
        <taxon>Embryophyta</taxon>
        <taxon>Tracheophyta</taxon>
        <taxon>Spermatophyta</taxon>
        <taxon>Magnoliopsida</taxon>
        <taxon>eudicotyledons</taxon>
        <taxon>Gunneridae</taxon>
        <taxon>Pentapetalae</taxon>
        <taxon>asterids</taxon>
        <taxon>lamiids</taxon>
        <taxon>Solanales</taxon>
        <taxon>Convolvulaceae</taxon>
        <taxon>Cuscuteae</taxon>
        <taxon>Cuscuta</taxon>
        <taxon>Cuscuta subgen. Grammica</taxon>
        <taxon>Cuscuta sect. Cleistogrammica</taxon>
    </lineage>
</organism>
<protein>
    <submittedName>
        <fullName evidence="1">Uncharacterized protein</fullName>
    </submittedName>
</protein>
<dbReference type="Proteomes" id="UP000595140">
    <property type="component" value="Unassembled WGS sequence"/>
</dbReference>
<sequence>MLTALRRNCSGLSNKAIVASDLLYDLVGGGEVVFTVLAPTVASLFELEMVKFGSASRRRRSLRNLAVDFESEAKLRRLAHQSQHLLQLLASPYENSRQ</sequence>
<gene>
    <name evidence="1" type="ORF">CCAM_LOCUS524</name>
</gene>
<proteinExistence type="predicted"/>
<dbReference type="AlphaFoldDB" id="A0A484K277"/>
<reference evidence="1 2" key="1">
    <citation type="submission" date="2018-04" db="EMBL/GenBank/DDBJ databases">
        <authorList>
            <person name="Vogel A."/>
        </authorList>
    </citation>
    <scope>NUCLEOTIDE SEQUENCE [LARGE SCALE GENOMIC DNA]</scope>
</reference>
<evidence type="ECO:0000313" key="1">
    <source>
        <dbReference type="EMBL" id="VFQ58748.1"/>
    </source>
</evidence>
<accession>A0A484K277</accession>
<evidence type="ECO:0000313" key="2">
    <source>
        <dbReference type="Proteomes" id="UP000595140"/>
    </source>
</evidence>